<accession>A0A422PBS6</accession>
<organism evidence="7 8">
    <name type="scientific">Trypanosoma conorhini</name>
    <dbReference type="NCBI Taxonomy" id="83891"/>
    <lineage>
        <taxon>Eukaryota</taxon>
        <taxon>Discoba</taxon>
        <taxon>Euglenozoa</taxon>
        <taxon>Kinetoplastea</taxon>
        <taxon>Metakinetoplastina</taxon>
        <taxon>Trypanosomatida</taxon>
        <taxon>Trypanosomatidae</taxon>
        <taxon>Trypanosoma</taxon>
    </lineage>
</organism>
<sequence length="807" mass="89231">MARARAIETRLEKLLPSLEEYFTSGFLTREETQEVARQRTHWEYRLVAKPLLLLDVQGAVAYELALEKRIQEYCRTTKLVLKHRWAVLERIEAIYRIGLKHLKDREESELLRNEFVQFLKTHHRHSSLSALYGELMVRYPTRSPLWVEAALYEGVEMGNTDNGRAILQQAVLTAGAQPEVWNAALLLELYFADRLLRKLLEAAAEEAPQAPKKDIVEELRAENAALADVVVDLALARAVVEEALASPACGPKLVRLLLESAVRFSFTKSLLEELMAAAAAKMVSALTSDAASTSNASRQWSEAGLSRFVLDFLRLDVLMLDHGVTGDAASFLRAGGRSRPTTPKKRTAALVKAFAAALTLAQTERLSSFLALGRLRETAVAELEPLLEALQESTSKSGVSAVCRRLLSGQRLAAAEAVRCLGGPMDAALLQRLATAAAERVQAVVQTLEEAPVRVKKAKHEEASARTTMWRLWRFLLPTDRTAVEAAVPRATKRFATEDDVARLVLSQGSVTDEAAVEHALTLFLREFHLIGDDDGIEGLHQLRFKKPTTPVALWRLFHLLELRCKPKGTPARRPPSVSRDSDSESDSESDEWGREQQGRATVSDESYASAGLKFLASVPQGLLDGRAEEERLEGCWGLISARVQTLTGMCGSTTRADFIGCLQRSSSDAWVEDVRSLLRVARLCEPIPRQAHAEIAIPFLEAVALERGGTGSDAAQEAREAHERLLGMYALSKHPSSFPPLVRRVPWRAGASARLEPAELNAADWARLVAFERDVAKDLRRAKEAAARARRLSLAPQRLLSLLNAY</sequence>
<reference evidence="7 8" key="1">
    <citation type="journal article" date="2018" name="BMC Genomics">
        <title>Genomic comparison of Trypanosoma conorhini and Trypanosoma rangeli to Trypanosoma cruzi strains of high and low virulence.</title>
        <authorList>
            <person name="Bradwell K.R."/>
            <person name="Koparde V.N."/>
            <person name="Matveyev A.V."/>
            <person name="Serrano M.G."/>
            <person name="Alves J.M."/>
            <person name="Parikh H."/>
            <person name="Huang B."/>
            <person name="Lee V."/>
            <person name="Espinosa-Alvarez O."/>
            <person name="Ortiz P.A."/>
            <person name="Costa-Martins A.G."/>
            <person name="Teixeira M.M."/>
            <person name="Buck G.A."/>
        </authorList>
    </citation>
    <scope>NUCLEOTIDE SEQUENCE [LARGE SCALE GENOMIC DNA]</scope>
    <source>
        <strain evidence="7 8">025E</strain>
    </source>
</reference>
<evidence type="ECO:0000259" key="6">
    <source>
        <dbReference type="Pfam" id="PF08640"/>
    </source>
</evidence>
<evidence type="ECO:0000256" key="5">
    <source>
        <dbReference type="SAM" id="MobiDB-lite"/>
    </source>
</evidence>
<evidence type="ECO:0000256" key="4">
    <source>
        <dbReference type="ARBA" id="ARBA00023242"/>
    </source>
</evidence>
<keyword evidence="2" id="KW-0698">rRNA processing</keyword>
<dbReference type="Pfam" id="PF08640">
    <property type="entry name" value="U3_assoc_6"/>
    <property type="match status" value="1"/>
</dbReference>
<dbReference type="GO" id="GO:0000462">
    <property type="term" value="P:maturation of SSU-rRNA from tricistronic rRNA transcript (SSU-rRNA, 5.8S rRNA, LSU-rRNA)"/>
    <property type="evidence" value="ECO:0007669"/>
    <property type="project" value="InterPro"/>
</dbReference>
<feature type="region of interest" description="Disordered" evidence="5">
    <location>
        <begin position="569"/>
        <end position="603"/>
    </location>
</feature>
<evidence type="ECO:0000313" key="7">
    <source>
        <dbReference type="EMBL" id="RNF15164.1"/>
    </source>
</evidence>
<dbReference type="RefSeq" id="XP_029227404.1">
    <property type="nucleotide sequence ID" value="XM_029372480.1"/>
</dbReference>
<comment type="caution">
    <text evidence="7">The sequence shown here is derived from an EMBL/GenBank/DDBJ whole genome shotgun (WGS) entry which is preliminary data.</text>
</comment>
<keyword evidence="3" id="KW-0677">Repeat</keyword>
<protein>
    <recommendedName>
        <fullName evidence="6">U3 small nucleolar RNA-associated protein 6 N-terminal domain-containing protein</fullName>
    </recommendedName>
</protein>
<gene>
    <name evidence="7" type="ORF">Tco025E_05587</name>
</gene>
<keyword evidence="8" id="KW-1185">Reference proteome</keyword>
<keyword evidence="4" id="KW-0539">Nucleus</keyword>
<evidence type="ECO:0000256" key="1">
    <source>
        <dbReference type="ARBA" id="ARBA00004604"/>
    </source>
</evidence>
<name>A0A422PBS6_9TRYP</name>
<evidence type="ECO:0000256" key="2">
    <source>
        <dbReference type="ARBA" id="ARBA00022552"/>
    </source>
</evidence>
<dbReference type="GO" id="GO:0030515">
    <property type="term" value="F:snoRNA binding"/>
    <property type="evidence" value="ECO:0007669"/>
    <property type="project" value="InterPro"/>
</dbReference>
<dbReference type="GeneID" id="40319198"/>
<dbReference type="GO" id="GO:0032040">
    <property type="term" value="C:small-subunit processome"/>
    <property type="evidence" value="ECO:0007669"/>
    <property type="project" value="TreeGrafter"/>
</dbReference>
<dbReference type="PANTHER" id="PTHR23271:SF1">
    <property type="entry name" value="U3 SMALL NUCLEOLAR RNA-ASSOCIATED PROTEIN 6 HOMOLOG"/>
    <property type="match status" value="1"/>
</dbReference>
<evidence type="ECO:0000256" key="3">
    <source>
        <dbReference type="ARBA" id="ARBA00022737"/>
    </source>
</evidence>
<dbReference type="GO" id="GO:0034388">
    <property type="term" value="C:Pwp2p-containing subcomplex of 90S preribosome"/>
    <property type="evidence" value="ECO:0007669"/>
    <property type="project" value="TreeGrafter"/>
</dbReference>
<dbReference type="AlphaFoldDB" id="A0A422PBS6"/>
<comment type="subcellular location">
    <subcellularLocation>
        <location evidence="1">Nucleus</location>
        <location evidence="1">Nucleolus</location>
    </subcellularLocation>
</comment>
<dbReference type="Proteomes" id="UP000284403">
    <property type="component" value="Unassembled WGS sequence"/>
</dbReference>
<dbReference type="SUPFAM" id="SSF48452">
    <property type="entry name" value="TPR-like"/>
    <property type="match status" value="1"/>
</dbReference>
<proteinExistence type="predicted"/>
<dbReference type="PANTHER" id="PTHR23271">
    <property type="entry name" value="HEPATOCELLULAR CARCINOMA-ASSOCIATED ANTIGEN 66"/>
    <property type="match status" value="1"/>
</dbReference>
<dbReference type="EMBL" id="MKKU01000336">
    <property type="protein sequence ID" value="RNF15164.1"/>
    <property type="molecule type" value="Genomic_DNA"/>
</dbReference>
<dbReference type="InterPro" id="IPR011990">
    <property type="entry name" value="TPR-like_helical_dom_sf"/>
</dbReference>
<dbReference type="Gene3D" id="1.25.40.10">
    <property type="entry name" value="Tetratricopeptide repeat domain"/>
    <property type="match status" value="1"/>
</dbReference>
<evidence type="ECO:0000313" key="8">
    <source>
        <dbReference type="Proteomes" id="UP000284403"/>
    </source>
</evidence>
<dbReference type="OrthoDB" id="28112at2759"/>
<dbReference type="InterPro" id="IPR055347">
    <property type="entry name" value="UTP6_N"/>
</dbReference>
<feature type="domain" description="U3 small nucleolar RNA-associated protein 6 N-terminal" evidence="6">
    <location>
        <begin position="11"/>
        <end position="79"/>
    </location>
</feature>
<dbReference type="InterPro" id="IPR013949">
    <property type="entry name" value="Utp6"/>
</dbReference>